<dbReference type="Proteomes" id="UP001162992">
    <property type="component" value="Chromosome 15"/>
</dbReference>
<sequence length="522" mass="58634">MRLGAETATSFGGRAQAVAAAKKGMQLRVVLVLVLVTVGITTTLSSLRAMLSEPTNSSPLRISGVVVEDILHSSDDTIEDLQQNQLQDASVSQGDTSHDLSWPDTTYVSGKPSKSNIYGNGGIRRPKLPGSLSTETFFCDRSHPRTDVCTMQGDVHMDGKAASFILYSTSRDTPVMEEKIKPYTRKWEKSCMDTVHEVTLKSTRAVGNTSLICDVQHSVPAIVFTTGGYTGNLYHEFNDGLVPLYITSQHLKGEVVFIIVEFHNWWFMKYGDIVKQLSNYPVVDFENDDRIHCFPEVTVGLHIHDELAIDSSLMPQNQTIHDFRNVLDQAYKDDSLESAGLPFSGKPRMVIIVRYGSRIFQNLDQIVTLAEDEGFNVTLWKPDPTTELKKIYWTLNSSEVLMGVHGAAMTHFLFMRPGSVFVQVIPLGTKWAAETYYGDPAKKLGLQYLEYLIKPEESSLSDKYSKNDTVLTNPETIIKKGWWEMKEIYLEHQDVQPSLPRLRKTLHKAKTRAINFMKLRAG</sequence>
<name>A0ACC2BFZ5_DIPCM</name>
<dbReference type="EMBL" id="CM055106">
    <property type="protein sequence ID" value="KAJ7528655.1"/>
    <property type="molecule type" value="Genomic_DNA"/>
</dbReference>
<evidence type="ECO:0000313" key="1">
    <source>
        <dbReference type="EMBL" id="KAJ7528655.1"/>
    </source>
</evidence>
<organism evidence="1 2">
    <name type="scientific">Diphasiastrum complanatum</name>
    <name type="common">Issler's clubmoss</name>
    <name type="synonym">Lycopodium complanatum</name>
    <dbReference type="NCBI Taxonomy" id="34168"/>
    <lineage>
        <taxon>Eukaryota</taxon>
        <taxon>Viridiplantae</taxon>
        <taxon>Streptophyta</taxon>
        <taxon>Embryophyta</taxon>
        <taxon>Tracheophyta</taxon>
        <taxon>Lycopodiopsida</taxon>
        <taxon>Lycopodiales</taxon>
        <taxon>Lycopodiaceae</taxon>
        <taxon>Lycopodioideae</taxon>
        <taxon>Diphasiastrum</taxon>
    </lineage>
</organism>
<comment type="caution">
    <text evidence="1">The sequence shown here is derived from an EMBL/GenBank/DDBJ whole genome shotgun (WGS) entry which is preliminary data.</text>
</comment>
<reference evidence="2" key="1">
    <citation type="journal article" date="2024" name="Proc. Natl. Acad. Sci. U.S.A.">
        <title>Extraordinary preservation of gene collinearity over three hundred million years revealed in homosporous lycophytes.</title>
        <authorList>
            <person name="Li C."/>
            <person name="Wickell D."/>
            <person name="Kuo L.Y."/>
            <person name="Chen X."/>
            <person name="Nie B."/>
            <person name="Liao X."/>
            <person name="Peng D."/>
            <person name="Ji J."/>
            <person name="Jenkins J."/>
            <person name="Williams M."/>
            <person name="Shu S."/>
            <person name="Plott C."/>
            <person name="Barry K."/>
            <person name="Rajasekar S."/>
            <person name="Grimwood J."/>
            <person name="Han X."/>
            <person name="Sun S."/>
            <person name="Hou Z."/>
            <person name="He W."/>
            <person name="Dai G."/>
            <person name="Sun C."/>
            <person name="Schmutz J."/>
            <person name="Leebens-Mack J.H."/>
            <person name="Li F.W."/>
            <person name="Wang L."/>
        </authorList>
    </citation>
    <scope>NUCLEOTIDE SEQUENCE [LARGE SCALE GENOMIC DNA]</scope>
    <source>
        <strain evidence="2">cv. PW_Plant_1</strain>
    </source>
</reference>
<accession>A0ACC2BFZ5</accession>
<gene>
    <name evidence="1" type="ORF">O6H91_15G012500</name>
</gene>
<protein>
    <submittedName>
        <fullName evidence="1">Uncharacterized protein</fullName>
    </submittedName>
</protein>
<proteinExistence type="predicted"/>
<evidence type="ECO:0000313" key="2">
    <source>
        <dbReference type="Proteomes" id="UP001162992"/>
    </source>
</evidence>
<keyword evidence="2" id="KW-1185">Reference proteome</keyword>